<name>U6MKP7_9EIME</name>
<keyword evidence="3" id="KW-1185">Reference proteome</keyword>
<dbReference type="GeneID" id="25471053"/>
<proteinExistence type="predicted"/>
<dbReference type="OrthoDB" id="347414at2759"/>
<evidence type="ECO:0000313" key="2">
    <source>
        <dbReference type="EMBL" id="CDJ62235.1"/>
    </source>
</evidence>
<accession>U6MKP7</accession>
<feature type="signal peptide" evidence="1">
    <location>
        <begin position="1"/>
        <end position="20"/>
    </location>
</feature>
<reference evidence="2" key="1">
    <citation type="submission" date="2013-10" db="EMBL/GenBank/DDBJ databases">
        <title>Genomic analysis of the causative agents of coccidiosis in chickens.</title>
        <authorList>
            <person name="Reid A.J."/>
            <person name="Blake D."/>
            <person name="Billington K."/>
            <person name="Browne H."/>
            <person name="Dunn M."/>
            <person name="Hung S."/>
            <person name="Kawahara F."/>
            <person name="Miranda-Saavedra D."/>
            <person name="Mourier T."/>
            <person name="Nagra H."/>
            <person name="Otto T.D."/>
            <person name="Rawlings N."/>
            <person name="Sanchez A."/>
            <person name="Sanders M."/>
            <person name="Subramaniam C."/>
            <person name="Tay Y."/>
            <person name="Dear P."/>
            <person name="Doerig C."/>
            <person name="Gruber A."/>
            <person name="Parkinson J."/>
            <person name="Shirley M."/>
            <person name="Wan K.L."/>
            <person name="Berriman M."/>
            <person name="Tomley F."/>
            <person name="Pain A."/>
        </authorList>
    </citation>
    <scope>NUCLEOTIDE SEQUENCE [LARGE SCALE GENOMIC DNA]</scope>
    <source>
        <strain evidence="2">Houghton</strain>
    </source>
</reference>
<keyword evidence="1" id="KW-0732">Signal</keyword>
<organism evidence="2 3">
    <name type="scientific">Eimeria necatrix</name>
    <dbReference type="NCBI Taxonomy" id="51315"/>
    <lineage>
        <taxon>Eukaryota</taxon>
        <taxon>Sar</taxon>
        <taxon>Alveolata</taxon>
        <taxon>Apicomplexa</taxon>
        <taxon>Conoidasida</taxon>
        <taxon>Coccidia</taxon>
        <taxon>Eucoccidiorida</taxon>
        <taxon>Eimeriorina</taxon>
        <taxon>Eimeriidae</taxon>
        <taxon>Eimeria</taxon>
    </lineage>
</organism>
<dbReference type="VEuPathDB" id="ToxoDB:ENH_00008660"/>
<dbReference type="RefSeq" id="XP_013439597.1">
    <property type="nucleotide sequence ID" value="XM_013584143.1"/>
</dbReference>
<protein>
    <submittedName>
        <fullName evidence="2">SAG family member</fullName>
    </submittedName>
</protein>
<feature type="chain" id="PRO_5004673853" evidence="1">
    <location>
        <begin position="21"/>
        <end position="262"/>
    </location>
</feature>
<evidence type="ECO:0000256" key="1">
    <source>
        <dbReference type="SAM" id="SignalP"/>
    </source>
</evidence>
<dbReference type="Pfam" id="PF11054">
    <property type="entry name" value="Surface_antigen"/>
    <property type="match status" value="1"/>
</dbReference>
<dbReference type="InterPro" id="IPR021288">
    <property type="entry name" value="Surface_antigen"/>
</dbReference>
<dbReference type="Proteomes" id="UP000030754">
    <property type="component" value="Unassembled WGS sequence"/>
</dbReference>
<reference evidence="2" key="2">
    <citation type="submission" date="2013-10" db="EMBL/GenBank/DDBJ databases">
        <authorList>
            <person name="Aslett M."/>
        </authorList>
    </citation>
    <scope>NUCLEOTIDE SEQUENCE [LARGE SCALE GENOMIC DNA]</scope>
    <source>
        <strain evidence="2">Houghton</strain>
    </source>
</reference>
<dbReference type="EMBL" id="HG722385">
    <property type="protein sequence ID" value="CDJ62235.1"/>
    <property type="molecule type" value="Genomic_DNA"/>
</dbReference>
<sequence>MLMMLPRIGALLSTSLLVLSAPILGGSQQSKTTTVTYTATTSDSAQCLDEVNAVREVAGLSNFTQASEPNTLPTPGTGGLQENTEWRKLCEYLIPTLTTKAPSNSEAENPFKDGTYAFKSLTDAQPKCKDTVDSWKGAFKNFTGLPPSKSEANGLYDKQDNASFVALYNPASSATVDCRVVTCTKKTSTAADELAKADGDATSEYGYALICKTMPDALADEDSAPFTQQQWDGIVSSLTGSASVALPKLVGVFILALGMVAV</sequence>
<dbReference type="AlphaFoldDB" id="U6MKP7"/>
<evidence type="ECO:0000313" key="3">
    <source>
        <dbReference type="Proteomes" id="UP000030754"/>
    </source>
</evidence>
<gene>
    <name evidence="2" type="ORF">ENH_00008660</name>
</gene>